<evidence type="ECO:0000313" key="1">
    <source>
        <dbReference type="EMBL" id="KAJ7220640.1"/>
    </source>
</evidence>
<dbReference type="AlphaFoldDB" id="A0AAD6VRJ6"/>
<organism evidence="1 2">
    <name type="scientific">Mycena pura</name>
    <dbReference type="NCBI Taxonomy" id="153505"/>
    <lineage>
        <taxon>Eukaryota</taxon>
        <taxon>Fungi</taxon>
        <taxon>Dikarya</taxon>
        <taxon>Basidiomycota</taxon>
        <taxon>Agaricomycotina</taxon>
        <taxon>Agaricomycetes</taxon>
        <taxon>Agaricomycetidae</taxon>
        <taxon>Agaricales</taxon>
        <taxon>Marasmiineae</taxon>
        <taxon>Mycenaceae</taxon>
        <taxon>Mycena</taxon>
    </lineage>
</organism>
<sequence length="355" mass="41370">MPTNRYGVTDTLLPCELFWRDNYDHILQHGYKLRPRYHPDWVPSWKSFGARYFAEDRKQIPTFHGAVNDARRCADDARVVLKRVDLEELAALQYMRSLPSTPQNRTVPVLDVIHLQNPKWVLIVMPFLGRFHEPPFQRLVEVIYALHQIMTGIAFMHSHNVAHRDACLTNFVMDTSKLIPSGFHFCYSDLTPDMKHRIKPRSRFAVNVPYYIIDFEFSMVHPGPQQALDHVGQDKTVPEYKSNDPYDPFKLDIYQVGNMIRRDFLALYVGLDVLTPIAEAMTCETPTDRPTASEVVRALELIANVPVENPWIYLKDAKFWTKKKVQFRNKIRGYADLSCWRKSCPVTEKYPKSLL</sequence>
<name>A0AAD6VRJ6_9AGAR</name>
<protein>
    <recommendedName>
        <fullName evidence="3">Protein kinase domain-containing protein</fullName>
    </recommendedName>
</protein>
<dbReference type="Gene3D" id="1.10.510.10">
    <property type="entry name" value="Transferase(Phosphotransferase) domain 1"/>
    <property type="match status" value="1"/>
</dbReference>
<dbReference type="InterPro" id="IPR011009">
    <property type="entry name" value="Kinase-like_dom_sf"/>
</dbReference>
<accession>A0AAD6VRJ6</accession>
<dbReference type="Proteomes" id="UP001219525">
    <property type="component" value="Unassembled WGS sequence"/>
</dbReference>
<comment type="caution">
    <text evidence="1">The sequence shown here is derived from an EMBL/GenBank/DDBJ whole genome shotgun (WGS) entry which is preliminary data.</text>
</comment>
<evidence type="ECO:0000313" key="2">
    <source>
        <dbReference type="Proteomes" id="UP001219525"/>
    </source>
</evidence>
<reference evidence="1" key="1">
    <citation type="submission" date="2023-03" db="EMBL/GenBank/DDBJ databases">
        <title>Massive genome expansion in bonnet fungi (Mycena s.s.) driven by repeated elements and novel gene families across ecological guilds.</title>
        <authorList>
            <consortium name="Lawrence Berkeley National Laboratory"/>
            <person name="Harder C.B."/>
            <person name="Miyauchi S."/>
            <person name="Viragh M."/>
            <person name="Kuo A."/>
            <person name="Thoen E."/>
            <person name="Andreopoulos B."/>
            <person name="Lu D."/>
            <person name="Skrede I."/>
            <person name="Drula E."/>
            <person name="Henrissat B."/>
            <person name="Morin E."/>
            <person name="Kohler A."/>
            <person name="Barry K."/>
            <person name="LaButti K."/>
            <person name="Morin E."/>
            <person name="Salamov A."/>
            <person name="Lipzen A."/>
            <person name="Mereny Z."/>
            <person name="Hegedus B."/>
            <person name="Baldrian P."/>
            <person name="Stursova M."/>
            <person name="Weitz H."/>
            <person name="Taylor A."/>
            <person name="Grigoriev I.V."/>
            <person name="Nagy L.G."/>
            <person name="Martin F."/>
            <person name="Kauserud H."/>
        </authorList>
    </citation>
    <scope>NUCLEOTIDE SEQUENCE</scope>
    <source>
        <strain evidence="1">9144</strain>
    </source>
</reference>
<gene>
    <name evidence="1" type="ORF">GGX14DRAFT_354612</name>
</gene>
<keyword evidence="2" id="KW-1185">Reference proteome</keyword>
<proteinExistence type="predicted"/>
<dbReference type="EMBL" id="JARJCW010000009">
    <property type="protein sequence ID" value="KAJ7220640.1"/>
    <property type="molecule type" value="Genomic_DNA"/>
</dbReference>
<dbReference type="SUPFAM" id="SSF56112">
    <property type="entry name" value="Protein kinase-like (PK-like)"/>
    <property type="match status" value="1"/>
</dbReference>
<evidence type="ECO:0008006" key="3">
    <source>
        <dbReference type="Google" id="ProtNLM"/>
    </source>
</evidence>